<dbReference type="PRINTS" id="PR01002">
    <property type="entry name" value="FLGFLGJ"/>
</dbReference>
<feature type="signal peptide" evidence="3">
    <location>
        <begin position="1"/>
        <end position="36"/>
    </location>
</feature>
<comment type="similarity">
    <text evidence="1">Belongs to the glycosyl hydrolase 73 family.</text>
</comment>
<evidence type="ECO:0000256" key="3">
    <source>
        <dbReference type="SAM" id="SignalP"/>
    </source>
</evidence>
<evidence type="ECO:0000313" key="5">
    <source>
        <dbReference type="EMBL" id="PRT71233.1"/>
    </source>
</evidence>
<gene>
    <name evidence="5" type="ORF">C6A27_03185</name>
</gene>
<feature type="chain" id="PRO_5015773318" evidence="3">
    <location>
        <begin position="37"/>
        <end position="235"/>
    </location>
</feature>
<dbReference type="PANTHER" id="PTHR33308">
    <property type="entry name" value="PEPTIDOGLYCAN HYDROLASE FLGJ"/>
    <property type="match status" value="1"/>
</dbReference>
<protein>
    <submittedName>
        <fullName evidence="5">N-acetylmuramoyl-L-alanine amidase</fullName>
    </submittedName>
</protein>
<sequence>MRKKKLKKRILTVLALAVAALLVSAVLSKQVHPASANDETYQRPLTQTEVFISQIGETARQLGQENDLYASVMIAQAILESNSGRSALSAAPHHNLFGIKGQYAGQSATMATLEDDGQGNTYNVNAEFRSYPSYFESLQDYVAILKHSRYTYAWKSNTTSYMNATAALTGVYATDTSYNVKLNNLIQQYNLTQYDVPNVQATNVATTNKVYNPYRQQYTTQEVLDLDVAWANRHQ</sequence>
<accession>A0A2T0G5A6</accession>
<dbReference type="GO" id="GO:0004040">
    <property type="term" value="F:amidase activity"/>
    <property type="evidence" value="ECO:0007669"/>
    <property type="project" value="InterPro"/>
</dbReference>
<dbReference type="Gene3D" id="4.10.80.30">
    <property type="entry name" value="DNA polymerase, domain 6"/>
    <property type="match status" value="1"/>
</dbReference>
<comment type="caution">
    <text evidence="5">The sequence shown here is derived from an EMBL/GenBank/DDBJ whole genome shotgun (WGS) entry which is preliminary data.</text>
</comment>
<dbReference type="SMART" id="SM00047">
    <property type="entry name" value="LYZ2"/>
    <property type="match status" value="1"/>
</dbReference>
<dbReference type="RefSeq" id="WP_049517666.1">
    <property type="nucleotide sequence ID" value="NZ_JAQDRH010000001.1"/>
</dbReference>
<proteinExistence type="inferred from homology"/>
<keyword evidence="2" id="KW-0378">Hydrolase</keyword>
<evidence type="ECO:0000256" key="2">
    <source>
        <dbReference type="ARBA" id="ARBA00022801"/>
    </source>
</evidence>
<dbReference type="Proteomes" id="UP000238573">
    <property type="component" value="Unassembled WGS sequence"/>
</dbReference>
<dbReference type="InterPro" id="IPR002901">
    <property type="entry name" value="MGlyc_endo_b_GlcNAc-like_dom"/>
</dbReference>
<dbReference type="PANTHER" id="PTHR33308:SF9">
    <property type="entry name" value="PEPTIDOGLYCAN HYDROLASE FLGJ"/>
    <property type="match status" value="1"/>
</dbReference>
<dbReference type="EMBL" id="PVSZ01000008">
    <property type="protein sequence ID" value="PRT71233.1"/>
    <property type="molecule type" value="Genomic_DNA"/>
</dbReference>
<feature type="domain" description="Mannosyl-glycoprotein endo-beta-N-acetylglucosamidase-like" evidence="4">
    <location>
        <begin position="42"/>
        <end position="195"/>
    </location>
</feature>
<dbReference type="AlphaFoldDB" id="A0A2T0G5A6"/>
<evidence type="ECO:0000313" key="6">
    <source>
        <dbReference type="Proteomes" id="UP000238573"/>
    </source>
</evidence>
<dbReference type="Pfam" id="PF01832">
    <property type="entry name" value="Glucosaminidase"/>
    <property type="match status" value="1"/>
</dbReference>
<keyword evidence="3" id="KW-0732">Signal</keyword>
<evidence type="ECO:0000259" key="4">
    <source>
        <dbReference type="SMART" id="SM00047"/>
    </source>
</evidence>
<dbReference type="Gene3D" id="1.10.530.10">
    <property type="match status" value="1"/>
</dbReference>
<reference evidence="5 6" key="1">
    <citation type="journal article" date="1993" name="J. Dent. Res.">
        <title>The isolation and characterization of milleri group streptococci from dental periapical abscesses.</title>
        <authorList>
            <person name="Fisher L.E."/>
            <person name="Russell R.R."/>
        </authorList>
    </citation>
    <scope>NUCLEOTIDE SEQUENCE [LARGE SCALE GENOMIC DNA]</scope>
    <source>
        <strain evidence="5 6">OUP21</strain>
    </source>
</reference>
<evidence type="ECO:0000256" key="1">
    <source>
        <dbReference type="ARBA" id="ARBA00010266"/>
    </source>
</evidence>
<organism evidence="5 6">
    <name type="scientific">Streptococcus anginosus</name>
    <dbReference type="NCBI Taxonomy" id="1328"/>
    <lineage>
        <taxon>Bacteria</taxon>
        <taxon>Bacillati</taxon>
        <taxon>Bacillota</taxon>
        <taxon>Bacilli</taxon>
        <taxon>Lactobacillales</taxon>
        <taxon>Streptococcaceae</taxon>
        <taxon>Streptococcus</taxon>
        <taxon>Streptococcus anginosus group</taxon>
    </lineage>
</organism>
<dbReference type="InterPro" id="IPR051056">
    <property type="entry name" value="Glycosyl_Hydrolase_73"/>
</dbReference>
<name>A0A2T0G5A6_STRAP</name>